<protein>
    <submittedName>
        <fullName evidence="1">Uncharacterized protein</fullName>
    </submittedName>
</protein>
<dbReference type="AlphaFoldDB" id="A0A4Q9M0X0"/>
<reference evidence="1 2" key="1">
    <citation type="submission" date="2017-12" db="EMBL/GenBank/DDBJ databases">
        <authorList>
            <person name="Pombert J.-F."/>
            <person name="Haag K.L."/>
            <person name="Ebert D."/>
        </authorList>
    </citation>
    <scope>NUCLEOTIDE SEQUENCE [LARGE SCALE GENOMIC DNA]</scope>
    <source>
        <strain evidence="1">IL-G-3</strain>
    </source>
</reference>
<proteinExistence type="predicted"/>
<gene>
    <name evidence="1" type="ORF">CWI38_0106p0050</name>
</gene>
<accession>A0A4Q9M0X0</accession>
<sequence>MYWKEVSCLSEVLLKTKKIHAKISRTYNSLLSTTRLSTFLAYILFTGFLRTYICVRITINFTNESCLKDVVTDQGESHIARKSHTITSHISESDCVSYHNQISFDPILKHTNEERTEYPYNSYNKRPRIDSCVESAYNKENKTINTNLFNIRKEGLFVDGMARCDKNNFIQHPLNTLTFDYSDNYQIKSRYFDRFNKPELNEICLNIKAITKSNIDI</sequence>
<dbReference type="EMBL" id="PITK01000106">
    <property type="protein sequence ID" value="TBU20245.1"/>
    <property type="molecule type" value="Genomic_DNA"/>
</dbReference>
<organism evidence="1 2">
    <name type="scientific">Hamiltosporidium tvaerminnensis</name>
    <dbReference type="NCBI Taxonomy" id="1176355"/>
    <lineage>
        <taxon>Eukaryota</taxon>
        <taxon>Fungi</taxon>
        <taxon>Fungi incertae sedis</taxon>
        <taxon>Microsporidia</taxon>
        <taxon>Dubosqiidae</taxon>
        <taxon>Hamiltosporidium</taxon>
    </lineage>
</organism>
<dbReference type="VEuPathDB" id="MicrosporidiaDB:CWI38_0106p0050"/>
<keyword evidence="2" id="KW-1185">Reference proteome</keyword>
<evidence type="ECO:0000313" key="2">
    <source>
        <dbReference type="Proteomes" id="UP000292282"/>
    </source>
</evidence>
<comment type="caution">
    <text evidence="1">The sequence shown here is derived from an EMBL/GenBank/DDBJ whole genome shotgun (WGS) entry which is preliminary data.</text>
</comment>
<dbReference type="Proteomes" id="UP000292282">
    <property type="component" value="Unassembled WGS sequence"/>
</dbReference>
<evidence type="ECO:0000313" key="1">
    <source>
        <dbReference type="EMBL" id="TBU20245.1"/>
    </source>
</evidence>
<name>A0A4Q9M0X0_9MICR</name>